<evidence type="ECO:0000313" key="2">
    <source>
        <dbReference type="EMBL" id="KAA6308722.1"/>
    </source>
</evidence>
<gene>
    <name evidence="2" type="ORF">EZS27_039662</name>
</gene>
<reference evidence="2" key="1">
    <citation type="submission" date="2019-03" db="EMBL/GenBank/DDBJ databases">
        <title>Single cell metagenomics reveals metabolic interactions within the superorganism composed of flagellate Streblomastix strix and complex community of Bacteroidetes bacteria on its surface.</title>
        <authorList>
            <person name="Treitli S.C."/>
            <person name="Kolisko M."/>
            <person name="Husnik F."/>
            <person name="Keeling P."/>
            <person name="Hampl V."/>
        </authorList>
    </citation>
    <scope>NUCLEOTIDE SEQUENCE</scope>
    <source>
        <strain evidence="2">STM</strain>
    </source>
</reference>
<feature type="coiled-coil region" evidence="1">
    <location>
        <begin position="13"/>
        <end position="40"/>
    </location>
</feature>
<comment type="caution">
    <text evidence="2">The sequence shown here is derived from an EMBL/GenBank/DDBJ whole genome shotgun (WGS) entry which is preliminary data.</text>
</comment>
<proteinExistence type="predicted"/>
<dbReference type="NCBIfam" id="NF047558">
    <property type="entry name" value="TPR_END_plus"/>
    <property type="match status" value="1"/>
</dbReference>
<evidence type="ECO:0008006" key="3">
    <source>
        <dbReference type="Google" id="ProtNLM"/>
    </source>
</evidence>
<organism evidence="2">
    <name type="scientific">termite gut metagenome</name>
    <dbReference type="NCBI Taxonomy" id="433724"/>
    <lineage>
        <taxon>unclassified sequences</taxon>
        <taxon>metagenomes</taxon>
        <taxon>organismal metagenomes</taxon>
    </lineage>
</organism>
<name>A0A5J4PHK1_9ZZZZ</name>
<keyword evidence="1" id="KW-0175">Coiled coil</keyword>
<accession>A0A5J4PHK1</accession>
<dbReference type="EMBL" id="SNRY01008338">
    <property type="protein sequence ID" value="KAA6308722.1"/>
    <property type="molecule type" value="Genomic_DNA"/>
</dbReference>
<dbReference type="AlphaFoldDB" id="A0A5J4PHK1"/>
<protein>
    <recommendedName>
        <fullName evidence="3">Tetratricopeptide repeat protein</fullName>
    </recommendedName>
</protein>
<sequence>MAYNNWGNALMQLAQLENKLDSCKQEIEALLLKANKIRKEAGLYNLACLSALTGEEEKAFQYLEEDLKYNRGKQARDFIEKDTDFTAIKGTLRFRQLLDTYFPKEKS</sequence>
<evidence type="ECO:0000256" key="1">
    <source>
        <dbReference type="SAM" id="Coils"/>
    </source>
</evidence>